<dbReference type="InterPro" id="IPR004127">
    <property type="entry name" value="Prefoldin_subunit_alpha"/>
</dbReference>
<evidence type="ECO:0000313" key="6">
    <source>
        <dbReference type="EMBL" id="CAF1374470.1"/>
    </source>
</evidence>
<dbReference type="GO" id="GO:0005737">
    <property type="term" value="C:cytoplasm"/>
    <property type="evidence" value="ECO:0007669"/>
    <property type="project" value="UniProtKB-ARBA"/>
</dbReference>
<dbReference type="GO" id="GO:0007017">
    <property type="term" value="P:microtubule-based process"/>
    <property type="evidence" value="ECO:0007669"/>
    <property type="project" value="TreeGrafter"/>
</dbReference>
<name>A0A815J4M9_9BILA</name>
<evidence type="ECO:0000313" key="7">
    <source>
        <dbReference type="Proteomes" id="UP000663845"/>
    </source>
</evidence>
<dbReference type="InterPro" id="IPR016655">
    <property type="entry name" value="PFD3"/>
</dbReference>
<protein>
    <recommendedName>
        <fullName evidence="5">ACB domain-containing protein</fullName>
    </recommendedName>
</protein>
<dbReference type="PANTHER" id="PTHR12409">
    <property type="entry name" value="PREFOLDIN SUBUNIT 3"/>
    <property type="match status" value="1"/>
</dbReference>
<evidence type="ECO:0000256" key="4">
    <source>
        <dbReference type="SAM" id="Phobius"/>
    </source>
</evidence>
<dbReference type="InterPro" id="IPR000582">
    <property type="entry name" value="Acyl-CoA-binding_protein"/>
</dbReference>
<dbReference type="CDD" id="cd23156">
    <property type="entry name" value="Prefoldin_3"/>
    <property type="match status" value="1"/>
</dbReference>
<organism evidence="6 7">
    <name type="scientific">Adineta steineri</name>
    <dbReference type="NCBI Taxonomy" id="433720"/>
    <lineage>
        <taxon>Eukaryota</taxon>
        <taxon>Metazoa</taxon>
        <taxon>Spiralia</taxon>
        <taxon>Gnathifera</taxon>
        <taxon>Rotifera</taxon>
        <taxon>Eurotatoria</taxon>
        <taxon>Bdelloidea</taxon>
        <taxon>Adinetida</taxon>
        <taxon>Adinetidae</taxon>
        <taxon>Adineta</taxon>
    </lineage>
</organism>
<dbReference type="Gene3D" id="1.10.287.370">
    <property type="match status" value="1"/>
</dbReference>
<accession>A0A815J4M9</accession>
<feature type="transmembrane region" description="Helical" evidence="4">
    <location>
        <begin position="260"/>
        <end position="280"/>
    </location>
</feature>
<dbReference type="SUPFAM" id="SSF47027">
    <property type="entry name" value="Acyl-CoA binding protein"/>
    <property type="match status" value="1"/>
</dbReference>
<dbReference type="InterPro" id="IPR035984">
    <property type="entry name" value="Acyl-CoA-binding_sf"/>
</dbReference>
<keyword evidence="3" id="KW-0143">Chaperone</keyword>
<gene>
    <name evidence="6" type="ORF">JYZ213_LOCUS36309</name>
</gene>
<sequence>MASSTKLEERFNIAVKTIQTLPDNGIIQPSNLTKLIFYGYYKQATIGPCKEPKPSVFNYIGRAKWEAWNSCQSMSKNQAMLAYVIEIYKIIKTMPQTNEILEFAKSIGLANKKGNKTIDFQLKENNSYETNMIKNDHNESSTSSSSLSSSLASFSDLDEFYDDPSDFVMPTYDEMALPTNESSFIHYNSSNASNDTNYSEETHRTILIVLTKLQEDIHNILNRLNQLETSIYLLRQKELSIVSQLDSSLRWLPLSGFRRGAIAFVLLWPFIAFILIRLFLRAKINIRIFQMASITSGGDSEHLGIPTAVFVEDVDSFMQQPENDSVDTVIKRLDDLNSKYRFMEMNLLQKKKRLRGKLPDIQICLDMIEQLRKYREKDTDMDTNFLLAHNVYGKATIPPTDKVCLWLGANVMLEYPIDEADVLLNGNQKTAQTTLTKVDEDLDFLRDQITTTEVNMARLHNWAVKLKQQNKK</sequence>
<keyword evidence="2" id="KW-0446">Lipid-binding</keyword>
<dbReference type="PANTHER" id="PTHR12409:SF0">
    <property type="entry name" value="PREFOLDIN SUBUNIT 3"/>
    <property type="match status" value="1"/>
</dbReference>
<keyword evidence="4" id="KW-1133">Transmembrane helix</keyword>
<dbReference type="InterPro" id="IPR009053">
    <property type="entry name" value="Prefoldin"/>
</dbReference>
<evidence type="ECO:0000256" key="3">
    <source>
        <dbReference type="ARBA" id="ARBA00023186"/>
    </source>
</evidence>
<dbReference type="PRINTS" id="PR00689">
    <property type="entry name" value="ACOABINDINGP"/>
</dbReference>
<evidence type="ECO:0000259" key="5">
    <source>
        <dbReference type="PROSITE" id="PS51228"/>
    </source>
</evidence>
<dbReference type="GO" id="GO:0000062">
    <property type="term" value="F:fatty-acyl-CoA binding"/>
    <property type="evidence" value="ECO:0007669"/>
    <property type="project" value="InterPro"/>
</dbReference>
<comment type="similarity">
    <text evidence="1">Belongs to the prefoldin subunit alpha family.</text>
</comment>
<feature type="domain" description="ACB" evidence="5">
    <location>
        <begin position="7"/>
        <end position="96"/>
    </location>
</feature>
<keyword evidence="4" id="KW-0472">Membrane</keyword>
<dbReference type="SUPFAM" id="SSF46579">
    <property type="entry name" value="Prefoldin"/>
    <property type="match status" value="1"/>
</dbReference>
<dbReference type="GO" id="GO:0007021">
    <property type="term" value="P:tubulin complex assembly"/>
    <property type="evidence" value="ECO:0007669"/>
    <property type="project" value="TreeGrafter"/>
</dbReference>
<dbReference type="FunFam" id="1.10.287.370:FF:000001">
    <property type="entry name" value="Prefoldin subunit 3"/>
    <property type="match status" value="1"/>
</dbReference>
<dbReference type="FunFam" id="1.20.80.10:FF:000010">
    <property type="entry name" value="Acyl-CoA-binding domain-containing protein 5"/>
    <property type="match status" value="1"/>
</dbReference>
<keyword evidence="4" id="KW-0812">Transmembrane</keyword>
<reference evidence="6" key="1">
    <citation type="submission" date="2021-02" db="EMBL/GenBank/DDBJ databases">
        <authorList>
            <person name="Nowell W R."/>
        </authorList>
    </citation>
    <scope>NUCLEOTIDE SEQUENCE</scope>
</reference>
<dbReference type="Pfam" id="PF02996">
    <property type="entry name" value="Prefoldin"/>
    <property type="match status" value="1"/>
</dbReference>
<dbReference type="Proteomes" id="UP000663845">
    <property type="component" value="Unassembled WGS sequence"/>
</dbReference>
<dbReference type="PROSITE" id="PS51228">
    <property type="entry name" value="ACB_2"/>
    <property type="match status" value="1"/>
</dbReference>
<evidence type="ECO:0000256" key="2">
    <source>
        <dbReference type="ARBA" id="ARBA00023121"/>
    </source>
</evidence>
<comment type="caution">
    <text evidence="6">The sequence shown here is derived from an EMBL/GenBank/DDBJ whole genome shotgun (WGS) entry which is preliminary data.</text>
</comment>
<dbReference type="GO" id="GO:0015631">
    <property type="term" value="F:tubulin binding"/>
    <property type="evidence" value="ECO:0007669"/>
    <property type="project" value="TreeGrafter"/>
</dbReference>
<dbReference type="EMBL" id="CAJNOG010000871">
    <property type="protein sequence ID" value="CAF1374470.1"/>
    <property type="molecule type" value="Genomic_DNA"/>
</dbReference>
<dbReference type="Pfam" id="PF00887">
    <property type="entry name" value="ACBP"/>
    <property type="match status" value="1"/>
</dbReference>
<evidence type="ECO:0000256" key="1">
    <source>
        <dbReference type="ARBA" id="ARBA00010048"/>
    </source>
</evidence>
<proteinExistence type="inferred from homology"/>
<dbReference type="AlphaFoldDB" id="A0A815J4M9"/>
<dbReference type="GO" id="GO:0006457">
    <property type="term" value="P:protein folding"/>
    <property type="evidence" value="ECO:0007669"/>
    <property type="project" value="InterPro"/>
</dbReference>
<dbReference type="Gene3D" id="1.20.80.10">
    <property type="match status" value="1"/>
</dbReference>
<dbReference type="GO" id="GO:0016272">
    <property type="term" value="C:prefoldin complex"/>
    <property type="evidence" value="ECO:0007669"/>
    <property type="project" value="InterPro"/>
</dbReference>
<dbReference type="InterPro" id="IPR014352">
    <property type="entry name" value="FERM/acyl-CoA-bd_prot_sf"/>
</dbReference>